<accession>A0A934WAC3</accession>
<keyword evidence="5" id="KW-1185">Reference proteome</keyword>
<dbReference type="InterPro" id="IPR014347">
    <property type="entry name" value="Tautomerase/MIF_sf"/>
</dbReference>
<comment type="caution">
    <text evidence="4">The sequence shown here is derived from an EMBL/GenBank/DDBJ whole genome shotgun (WGS) entry which is preliminary data.</text>
</comment>
<evidence type="ECO:0000256" key="2">
    <source>
        <dbReference type="PIRSR" id="PIRSR037799-1"/>
    </source>
</evidence>
<dbReference type="SUPFAM" id="SSF55331">
    <property type="entry name" value="Tautomerase/MIF"/>
    <property type="match status" value="1"/>
</dbReference>
<dbReference type="PIRSF" id="PIRSF037799">
    <property type="entry name" value="Tautomer_YdcE_prd"/>
    <property type="match status" value="1"/>
</dbReference>
<evidence type="ECO:0000256" key="1">
    <source>
        <dbReference type="ARBA" id="ARBA00023235"/>
    </source>
</evidence>
<dbReference type="InterPro" id="IPR017284">
    <property type="entry name" value="Tautomerase_PptA"/>
</dbReference>
<dbReference type="EMBL" id="JAEPBG010000022">
    <property type="protein sequence ID" value="MBK4738519.1"/>
    <property type="molecule type" value="Genomic_DNA"/>
</dbReference>
<dbReference type="AlphaFoldDB" id="A0A934WAC3"/>
<reference evidence="4" key="1">
    <citation type="submission" date="2021-01" db="EMBL/GenBank/DDBJ databases">
        <title>Genome sequence of strain Noviherbaspirillum sp. DKR-6.</title>
        <authorList>
            <person name="Chaudhary D.K."/>
        </authorList>
    </citation>
    <scope>NUCLEOTIDE SEQUENCE</scope>
    <source>
        <strain evidence="4">DKR-6</strain>
    </source>
</reference>
<dbReference type="Proteomes" id="UP000622890">
    <property type="component" value="Unassembled WGS sequence"/>
</dbReference>
<gene>
    <name evidence="4" type="ORF">JJB74_28205</name>
</gene>
<feature type="domain" description="4-oxalocrotonate tautomerase-like" evidence="3">
    <location>
        <begin position="2"/>
        <end position="52"/>
    </location>
</feature>
<dbReference type="GO" id="GO:0005737">
    <property type="term" value="C:cytoplasm"/>
    <property type="evidence" value="ECO:0007669"/>
    <property type="project" value="InterPro"/>
</dbReference>
<dbReference type="Pfam" id="PF01361">
    <property type="entry name" value="Tautomerase"/>
    <property type="match status" value="1"/>
</dbReference>
<evidence type="ECO:0000313" key="4">
    <source>
        <dbReference type="EMBL" id="MBK4738519.1"/>
    </source>
</evidence>
<proteinExistence type="predicted"/>
<name>A0A934WAC3_9BURK</name>
<feature type="active site" description="Proton acceptor; via imino nitrogen" evidence="2">
    <location>
        <position position="2"/>
    </location>
</feature>
<organism evidence="4 5">
    <name type="scientific">Noviherbaspirillum pedocola</name>
    <dbReference type="NCBI Taxonomy" id="2801341"/>
    <lineage>
        <taxon>Bacteria</taxon>
        <taxon>Pseudomonadati</taxon>
        <taxon>Pseudomonadota</taxon>
        <taxon>Betaproteobacteria</taxon>
        <taxon>Burkholderiales</taxon>
        <taxon>Oxalobacteraceae</taxon>
        <taxon>Noviherbaspirillum</taxon>
    </lineage>
</organism>
<dbReference type="InterPro" id="IPR004370">
    <property type="entry name" value="4-OT-like_dom"/>
</dbReference>
<evidence type="ECO:0000259" key="3">
    <source>
        <dbReference type="Pfam" id="PF01361"/>
    </source>
</evidence>
<protein>
    <submittedName>
        <fullName evidence="4">Tautomerase family protein</fullName>
    </submittedName>
</protein>
<dbReference type="Gene3D" id="3.30.429.10">
    <property type="entry name" value="Macrophage Migration Inhibitory Factor"/>
    <property type="match status" value="1"/>
</dbReference>
<evidence type="ECO:0000313" key="5">
    <source>
        <dbReference type="Proteomes" id="UP000622890"/>
    </source>
</evidence>
<sequence length="76" mass="8473">MPHIIVKIVSGKSEQQKCSLSQAITKRVTNILGYGKDAASVAFEEVAAKDWMDQVFEPEIQGKQKTLYKKPGYDSL</sequence>
<dbReference type="RefSeq" id="WP_200597815.1">
    <property type="nucleotide sequence ID" value="NZ_JAEPBG010000022.1"/>
</dbReference>
<keyword evidence="1" id="KW-0413">Isomerase</keyword>
<dbReference type="GO" id="GO:0016862">
    <property type="term" value="F:intramolecular oxidoreductase activity, interconverting keto- and enol-groups"/>
    <property type="evidence" value="ECO:0007669"/>
    <property type="project" value="InterPro"/>
</dbReference>